<evidence type="ECO:0000259" key="7">
    <source>
        <dbReference type="Pfam" id="PF10566"/>
    </source>
</evidence>
<evidence type="ECO:0000313" key="10">
    <source>
        <dbReference type="EMBL" id="BCS85565.1"/>
    </source>
</evidence>
<dbReference type="RefSeq" id="WP_237072175.1">
    <property type="nucleotide sequence ID" value="NZ_AP024484.1"/>
</dbReference>
<feature type="domain" description="Glycosyl-hydrolase 97 catalytic" evidence="7">
    <location>
        <begin position="304"/>
        <end position="453"/>
    </location>
</feature>
<dbReference type="Pfam" id="PF14509">
    <property type="entry name" value="GH97_C"/>
    <property type="match status" value="1"/>
</dbReference>
<dbReference type="Gene3D" id="2.70.98.10">
    <property type="match status" value="1"/>
</dbReference>
<keyword evidence="4" id="KW-0106">Calcium</keyword>
<keyword evidence="5" id="KW-0326">Glycosidase</keyword>
<organism evidence="10 11">
    <name type="scientific">Prevotella herbatica</name>
    <dbReference type="NCBI Taxonomy" id="2801997"/>
    <lineage>
        <taxon>Bacteria</taxon>
        <taxon>Pseudomonadati</taxon>
        <taxon>Bacteroidota</taxon>
        <taxon>Bacteroidia</taxon>
        <taxon>Bacteroidales</taxon>
        <taxon>Prevotellaceae</taxon>
        <taxon>Prevotella</taxon>
    </lineage>
</organism>
<evidence type="ECO:0000256" key="3">
    <source>
        <dbReference type="ARBA" id="ARBA00022801"/>
    </source>
</evidence>
<reference evidence="10 11" key="1">
    <citation type="journal article" date="2022" name="Int. J. Syst. Evol. Microbiol.">
        <title>Prevotella herbatica sp. nov., a plant polysaccharide-decomposing anaerobic bacterium isolated from a methanogenic reactor.</title>
        <authorList>
            <person name="Uek A."/>
            <person name="Tonouchi A."/>
            <person name="Kaku N."/>
            <person name="Ueki K."/>
        </authorList>
    </citation>
    <scope>NUCLEOTIDE SEQUENCE [LARGE SCALE GENOMIC DNA]</scope>
    <source>
        <strain evidence="10 11">WR041</strain>
    </source>
</reference>
<feature type="domain" description="Glycosyl-hydrolase 97 N-terminal" evidence="8">
    <location>
        <begin position="27"/>
        <end position="281"/>
    </location>
</feature>
<keyword evidence="3" id="KW-0378">Hydrolase</keyword>
<evidence type="ECO:0000256" key="6">
    <source>
        <dbReference type="SAM" id="SignalP"/>
    </source>
</evidence>
<keyword evidence="11" id="KW-1185">Reference proteome</keyword>
<evidence type="ECO:0000313" key="11">
    <source>
        <dbReference type="Proteomes" id="UP001319045"/>
    </source>
</evidence>
<comment type="subunit">
    <text evidence="2">Monomer.</text>
</comment>
<dbReference type="Pfam" id="PF10566">
    <property type="entry name" value="Glyco_hydro_97"/>
    <property type="match status" value="1"/>
</dbReference>
<dbReference type="Pfam" id="PF14508">
    <property type="entry name" value="GH97_N"/>
    <property type="match status" value="1"/>
</dbReference>
<dbReference type="Proteomes" id="UP001319045">
    <property type="component" value="Chromosome"/>
</dbReference>
<evidence type="ECO:0000259" key="9">
    <source>
        <dbReference type="Pfam" id="PF14509"/>
    </source>
</evidence>
<evidence type="ECO:0000256" key="5">
    <source>
        <dbReference type="ARBA" id="ARBA00023295"/>
    </source>
</evidence>
<dbReference type="Gene3D" id="2.60.40.1180">
    <property type="entry name" value="Golgi alpha-mannosidase II"/>
    <property type="match status" value="1"/>
</dbReference>
<gene>
    <name evidence="10" type="ORF">prwr041_14580</name>
</gene>
<dbReference type="Gene3D" id="3.20.20.70">
    <property type="entry name" value="Aldolase class I"/>
    <property type="match status" value="1"/>
</dbReference>
<evidence type="ECO:0000256" key="1">
    <source>
        <dbReference type="ARBA" id="ARBA00001913"/>
    </source>
</evidence>
<dbReference type="InterPro" id="IPR052720">
    <property type="entry name" value="Glycosyl_hydrolase_97"/>
</dbReference>
<comment type="cofactor">
    <cofactor evidence="1">
        <name>Ca(2+)</name>
        <dbReference type="ChEBI" id="CHEBI:29108"/>
    </cofactor>
</comment>
<dbReference type="InterPro" id="IPR019563">
    <property type="entry name" value="GH97_catalytic"/>
</dbReference>
<dbReference type="PANTHER" id="PTHR35803:SF2">
    <property type="entry name" value="RETAINING ALPHA-GALACTOSIDASE"/>
    <property type="match status" value="1"/>
</dbReference>
<keyword evidence="6" id="KW-0732">Signal</keyword>
<dbReference type="SUPFAM" id="SSF51445">
    <property type="entry name" value="(Trans)glycosidases"/>
    <property type="match status" value="1"/>
</dbReference>
<proteinExistence type="predicted"/>
<dbReference type="EMBL" id="AP024484">
    <property type="protein sequence ID" value="BCS85565.1"/>
    <property type="molecule type" value="Genomic_DNA"/>
</dbReference>
<dbReference type="PANTHER" id="PTHR35803">
    <property type="entry name" value="GLUCAN 1,4-ALPHA-GLUCOSIDASE SUSB-RELATED"/>
    <property type="match status" value="1"/>
</dbReference>
<evidence type="ECO:0000256" key="2">
    <source>
        <dbReference type="ARBA" id="ARBA00011245"/>
    </source>
</evidence>
<dbReference type="InterPro" id="IPR029486">
    <property type="entry name" value="GH97_N"/>
</dbReference>
<dbReference type="InterPro" id="IPR017853">
    <property type="entry name" value="GH"/>
</dbReference>
<feature type="chain" id="PRO_5045943691" evidence="6">
    <location>
        <begin position="24"/>
        <end position="638"/>
    </location>
</feature>
<feature type="domain" description="Glycosyl-hydrolase 97 C-terminal oligomerisation" evidence="9">
    <location>
        <begin position="545"/>
        <end position="635"/>
    </location>
</feature>
<evidence type="ECO:0000259" key="8">
    <source>
        <dbReference type="Pfam" id="PF14508"/>
    </source>
</evidence>
<protein>
    <submittedName>
        <fullName evidence="10">Alpha-glucosidase</fullName>
    </submittedName>
</protein>
<dbReference type="InterPro" id="IPR029483">
    <property type="entry name" value="GH97_C"/>
</dbReference>
<feature type="signal peptide" evidence="6">
    <location>
        <begin position="1"/>
        <end position="23"/>
    </location>
</feature>
<dbReference type="InterPro" id="IPR013785">
    <property type="entry name" value="Aldolase_TIM"/>
</dbReference>
<sequence>MLFSKKKLGLLFLFSGCLSVAFADVKITSPNGQLEVNVSIDKKGSQEYGTPVFTLRKQVKENYQNVLVNAQMGLTTSQQDFSSLKWGEVGKSKKNKIDYTLLEGKQTHSTKIETEQTINFVNANQQVLSVVFKLANDGLAFRYQIKTSQDEKILKDLTIYPITEGTKRWIQKYIPDSYEAFYPLTTAGYDTNRPNNRLWAYPALMEISNGLYLFLTESNITYNHCASRLNNQTKPDAYQVEFADPSQSTEGDKWKSSWRVVLAGNLATLVQSTRVTDVADPNVLKKTDWIHPGSVSWIYWAYNHGSRDFKRVKEYIDLAIYMHWPYSLIDAEWDEMGNGGNVEDAVAYANSKKIGVMVWYNSSMNWVSNGAPGPFYRLNDPDKREKEFSWLEKIGVKGIKVDFFKGDDAQDMNLCIDILKSAARHHLMVVFHGATLPRGWQRTYPNLMTTEAVYGAEWYNNNGKMTHAAASHNATLPFTRNIVGSMDYTPGTFTDSQYPHITTHAHELALPILFESALLHNPDRPSAYEAMPAQVKKLFTTLPTVWDETRLLSGYPGTSVVIARRKDNTWYVGGINGTDQKLTLTFNPKQLAPNAKTFTLFTDGPDGRSFAIDAAKNAQQTIKIDCLPRGGFVAVVRR</sequence>
<dbReference type="InterPro" id="IPR013780">
    <property type="entry name" value="Glyco_hydro_b"/>
</dbReference>
<evidence type="ECO:0000256" key="4">
    <source>
        <dbReference type="ARBA" id="ARBA00022837"/>
    </source>
</evidence>
<name>A0ABM7NYG2_9BACT</name>
<accession>A0ABM7NYG2</accession>
<dbReference type="InterPro" id="IPR014718">
    <property type="entry name" value="GH-type_carb-bd"/>
</dbReference>